<dbReference type="Proteomes" id="UP001596183">
    <property type="component" value="Unassembled WGS sequence"/>
</dbReference>
<gene>
    <name evidence="1" type="ORF">ACFP2V_27435</name>
</gene>
<comment type="caution">
    <text evidence="1">The sequence shown here is derived from an EMBL/GenBank/DDBJ whole genome shotgun (WGS) entry which is preliminary data.</text>
</comment>
<dbReference type="EMBL" id="JBHSPC010000093">
    <property type="protein sequence ID" value="MFC5673687.1"/>
    <property type="molecule type" value="Genomic_DNA"/>
</dbReference>
<reference evidence="2" key="1">
    <citation type="journal article" date="2019" name="Int. J. Syst. Evol. Microbiol.">
        <title>The Global Catalogue of Microorganisms (GCM) 10K type strain sequencing project: providing services to taxonomists for standard genome sequencing and annotation.</title>
        <authorList>
            <consortium name="The Broad Institute Genomics Platform"/>
            <consortium name="The Broad Institute Genome Sequencing Center for Infectious Disease"/>
            <person name="Wu L."/>
            <person name="Ma J."/>
        </authorList>
    </citation>
    <scope>NUCLEOTIDE SEQUENCE [LARGE SCALE GENOMIC DNA]</scope>
    <source>
        <strain evidence="2">JCM 13852</strain>
    </source>
</reference>
<organism evidence="1 2">
    <name type="scientific">Streptomyces incanus</name>
    <dbReference type="NCBI Taxonomy" id="887453"/>
    <lineage>
        <taxon>Bacteria</taxon>
        <taxon>Bacillati</taxon>
        <taxon>Actinomycetota</taxon>
        <taxon>Actinomycetes</taxon>
        <taxon>Kitasatosporales</taxon>
        <taxon>Streptomycetaceae</taxon>
        <taxon>Streptomyces</taxon>
    </lineage>
</organism>
<accession>A0ABW0XSV4</accession>
<name>A0ABW0XSV4_9ACTN</name>
<evidence type="ECO:0000313" key="1">
    <source>
        <dbReference type="EMBL" id="MFC5673687.1"/>
    </source>
</evidence>
<sequence>MPEQFQIEPMGDHDYLVRARYSGGVIESRFQASPAVVGELDAAEADEQQVIEETALYLAERQPVMDLPPLVDLDDVAAAYGDHYIKEMSQRLTGS</sequence>
<dbReference type="RefSeq" id="WP_381217870.1">
    <property type="nucleotide sequence ID" value="NZ_JBHSPC010000093.1"/>
</dbReference>
<evidence type="ECO:0000313" key="2">
    <source>
        <dbReference type="Proteomes" id="UP001596183"/>
    </source>
</evidence>
<proteinExistence type="predicted"/>
<protein>
    <submittedName>
        <fullName evidence="1">Uncharacterized protein</fullName>
    </submittedName>
</protein>
<keyword evidence="2" id="KW-1185">Reference proteome</keyword>